<dbReference type="Proteomes" id="UP000271162">
    <property type="component" value="Unassembled WGS sequence"/>
</dbReference>
<dbReference type="STRING" id="27835.A0A0N4YF35"/>
<dbReference type="EMBL" id="UYSL01021700">
    <property type="protein sequence ID" value="VDL78942.1"/>
    <property type="molecule type" value="Genomic_DNA"/>
</dbReference>
<dbReference type="WBParaSite" id="NBR_0001534701-mRNA-1">
    <property type="protein sequence ID" value="NBR_0001534701-mRNA-1"/>
    <property type="gene ID" value="NBR_0001534701"/>
</dbReference>
<evidence type="ECO:0000313" key="1">
    <source>
        <dbReference type="EMBL" id="VDL78942.1"/>
    </source>
</evidence>
<reference evidence="1 2" key="2">
    <citation type="submission" date="2018-11" db="EMBL/GenBank/DDBJ databases">
        <authorList>
            <consortium name="Pathogen Informatics"/>
        </authorList>
    </citation>
    <scope>NUCLEOTIDE SEQUENCE [LARGE SCALE GENOMIC DNA]</scope>
</reference>
<keyword evidence="2" id="KW-1185">Reference proteome</keyword>
<dbReference type="InterPro" id="IPR036397">
    <property type="entry name" value="RNaseH_sf"/>
</dbReference>
<sequence>MQEAARHMDFYKRARSDCARKKMVTHDEKKFNPDSSDGCRHYWRDLRQPPMVFSRRNFGGGSLMIWGGFYSSGKLKLSFRSCRMDSLEYQGVLESSLLPFLGGRRRQTHVLQPDNAANMWRIVVRQVYEDNKQFSSVEQLKRAVVIAWDNVSDEVIRNFVGSKGNRVLDVIRENGGPIDC</sequence>
<evidence type="ECO:0000313" key="3">
    <source>
        <dbReference type="WBParaSite" id="NBR_0001534701-mRNA-1"/>
    </source>
</evidence>
<dbReference type="OMA" id="AEYRICL"/>
<proteinExistence type="predicted"/>
<protein>
    <submittedName>
        <fullName evidence="3">DDE_3 domain-containing protein</fullName>
    </submittedName>
</protein>
<accession>A0A0N4YF35</accession>
<dbReference type="GO" id="GO:0003676">
    <property type="term" value="F:nucleic acid binding"/>
    <property type="evidence" value="ECO:0007669"/>
    <property type="project" value="InterPro"/>
</dbReference>
<dbReference type="Gene3D" id="3.30.420.10">
    <property type="entry name" value="Ribonuclease H-like superfamily/Ribonuclease H"/>
    <property type="match status" value="2"/>
</dbReference>
<reference evidence="3" key="1">
    <citation type="submission" date="2017-02" db="UniProtKB">
        <authorList>
            <consortium name="WormBaseParasite"/>
        </authorList>
    </citation>
    <scope>IDENTIFICATION</scope>
</reference>
<gene>
    <name evidence="1" type="ORF">NBR_LOCUS15348</name>
</gene>
<name>A0A0N4YF35_NIPBR</name>
<organism evidence="3">
    <name type="scientific">Nippostrongylus brasiliensis</name>
    <name type="common">Rat hookworm</name>
    <dbReference type="NCBI Taxonomy" id="27835"/>
    <lineage>
        <taxon>Eukaryota</taxon>
        <taxon>Metazoa</taxon>
        <taxon>Ecdysozoa</taxon>
        <taxon>Nematoda</taxon>
        <taxon>Chromadorea</taxon>
        <taxon>Rhabditida</taxon>
        <taxon>Rhabditina</taxon>
        <taxon>Rhabditomorpha</taxon>
        <taxon>Strongyloidea</taxon>
        <taxon>Heligmosomidae</taxon>
        <taxon>Nippostrongylus</taxon>
    </lineage>
</organism>
<dbReference type="AlphaFoldDB" id="A0A0N4YF35"/>
<evidence type="ECO:0000313" key="2">
    <source>
        <dbReference type="Proteomes" id="UP000271162"/>
    </source>
</evidence>